<keyword evidence="5" id="KW-0808">Transferase</keyword>
<evidence type="ECO:0000259" key="4">
    <source>
        <dbReference type="SMART" id="SM00796"/>
    </source>
</evidence>
<dbReference type="SMART" id="SM00796">
    <property type="entry name" value="AHS1"/>
    <property type="match status" value="1"/>
</dbReference>
<evidence type="ECO:0000313" key="5">
    <source>
        <dbReference type="EMBL" id="KGX93930.1"/>
    </source>
</evidence>
<accession>A0A0A5GRZ0</accession>
<dbReference type="SUPFAM" id="SSF160467">
    <property type="entry name" value="PH0987 N-terminal domain-like"/>
    <property type="match status" value="1"/>
</dbReference>
<dbReference type="Gene3D" id="2.40.100.10">
    <property type="entry name" value="Cyclophilin-like"/>
    <property type="match status" value="1"/>
</dbReference>
<evidence type="ECO:0000256" key="3">
    <source>
        <dbReference type="ARBA" id="ARBA00022840"/>
    </source>
</evidence>
<dbReference type="AlphaFoldDB" id="A0A0A5GRZ0"/>
<dbReference type="Gene3D" id="3.30.1360.40">
    <property type="match status" value="1"/>
</dbReference>
<dbReference type="PANTHER" id="PTHR34698:SF2">
    <property type="entry name" value="5-OXOPROLINASE SUBUNIT B"/>
    <property type="match status" value="1"/>
</dbReference>
<comment type="caution">
    <text evidence="5">The sequence shown here is derived from an EMBL/GenBank/DDBJ whole genome shotgun (WGS) entry which is preliminary data.</text>
</comment>
<protein>
    <submittedName>
        <fullName evidence="5">Kinase</fullName>
    </submittedName>
</protein>
<dbReference type="NCBIfam" id="TIGR00370">
    <property type="entry name" value="5-oxoprolinase subunit PxpB"/>
    <property type="match status" value="1"/>
</dbReference>
<evidence type="ECO:0000256" key="1">
    <source>
        <dbReference type="ARBA" id="ARBA00022741"/>
    </source>
</evidence>
<gene>
    <name evidence="5" type="ORF">N781_01760</name>
</gene>
<dbReference type="EMBL" id="AVPE01000001">
    <property type="protein sequence ID" value="KGX93930.1"/>
    <property type="molecule type" value="Genomic_DNA"/>
</dbReference>
<proteinExistence type="predicted"/>
<dbReference type="GO" id="GO:0005524">
    <property type="term" value="F:ATP binding"/>
    <property type="evidence" value="ECO:0007669"/>
    <property type="project" value="UniProtKB-KW"/>
</dbReference>
<dbReference type="eggNOG" id="COG2049">
    <property type="taxonomic scope" value="Bacteria"/>
</dbReference>
<evidence type="ECO:0000256" key="2">
    <source>
        <dbReference type="ARBA" id="ARBA00022801"/>
    </source>
</evidence>
<dbReference type="GO" id="GO:0016301">
    <property type="term" value="F:kinase activity"/>
    <property type="evidence" value="ECO:0007669"/>
    <property type="project" value="UniProtKB-KW"/>
</dbReference>
<reference evidence="5 6" key="1">
    <citation type="submission" date="2013-08" db="EMBL/GenBank/DDBJ databases">
        <authorList>
            <person name="Huang J."/>
            <person name="Wang G."/>
        </authorList>
    </citation>
    <scope>NUCLEOTIDE SEQUENCE [LARGE SCALE GENOMIC DNA]</scope>
    <source>
        <strain evidence="5 6">JSM 076056</strain>
    </source>
</reference>
<dbReference type="Pfam" id="PF02682">
    <property type="entry name" value="CT_C_D"/>
    <property type="match status" value="1"/>
</dbReference>
<evidence type="ECO:0000313" key="6">
    <source>
        <dbReference type="Proteomes" id="UP000030528"/>
    </source>
</evidence>
<dbReference type="InterPro" id="IPR003833">
    <property type="entry name" value="CT_C_D"/>
</dbReference>
<dbReference type="RefSeq" id="WP_036768846.1">
    <property type="nucleotide sequence ID" value="NZ_AULI01000001.1"/>
</dbReference>
<keyword evidence="6" id="KW-1185">Reference proteome</keyword>
<organism evidence="5 6">
    <name type="scientific">Pontibacillus halophilus JSM 076056 = DSM 19796</name>
    <dbReference type="NCBI Taxonomy" id="1385510"/>
    <lineage>
        <taxon>Bacteria</taxon>
        <taxon>Bacillati</taxon>
        <taxon>Bacillota</taxon>
        <taxon>Bacilli</taxon>
        <taxon>Bacillales</taxon>
        <taxon>Bacillaceae</taxon>
        <taxon>Pontibacillus</taxon>
    </lineage>
</organism>
<dbReference type="PANTHER" id="PTHR34698">
    <property type="entry name" value="5-OXOPROLINASE SUBUNIT B"/>
    <property type="match status" value="1"/>
</dbReference>
<name>A0A0A5GRZ0_9BACI</name>
<dbReference type="GO" id="GO:0016787">
    <property type="term" value="F:hydrolase activity"/>
    <property type="evidence" value="ECO:0007669"/>
    <property type="project" value="UniProtKB-KW"/>
</dbReference>
<keyword evidence="1" id="KW-0547">Nucleotide-binding</keyword>
<dbReference type="InterPro" id="IPR029000">
    <property type="entry name" value="Cyclophilin-like_dom_sf"/>
</dbReference>
<feature type="domain" description="Carboxyltransferase" evidence="4">
    <location>
        <begin position="1"/>
        <end position="203"/>
    </location>
</feature>
<dbReference type="InterPro" id="IPR010016">
    <property type="entry name" value="PxpB"/>
</dbReference>
<keyword evidence="3" id="KW-0067">ATP-binding</keyword>
<dbReference type="OrthoDB" id="9778567at2"/>
<keyword evidence="5" id="KW-0418">Kinase</keyword>
<keyword evidence="2" id="KW-0378">Hydrolase</keyword>
<dbReference type="STRING" id="1385510.GCA_000425205_00128"/>
<dbReference type="Proteomes" id="UP000030528">
    <property type="component" value="Unassembled WGS sequence"/>
</dbReference>
<dbReference type="SUPFAM" id="SSF50891">
    <property type="entry name" value="Cyclophilin-like"/>
    <property type="match status" value="1"/>
</dbReference>
<sequence length="243" mass="27391">MRIDPFGDVAVKIELGTAITRDTHEKVMALHSALHHQKDLPIIEIVPSYTVLTVYYNPLELTFLELKEKLLQIYEETSFMNDSRNKTIVHLPVCYGGEAGPDLEELATYVGVDVSEVIQLHADQDYLVYMIGFLPGFPYLGGLDKRLSKPRRSTPRNDVPAGSVGIAGAQTGVYSVASPGGWNIIGRTPIPLVDRRRGEPFLLKAGEYVRFYEVDLAEFKVIQDQVERDVYEVRKGVERFETY</sequence>